<dbReference type="EMBL" id="ML987197">
    <property type="protein sequence ID" value="KAF2247776.1"/>
    <property type="molecule type" value="Genomic_DNA"/>
</dbReference>
<protein>
    <submittedName>
        <fullName evidence="1">Uncharacterized protein</fullName>
    </submittedName>
</protein>
<gene>
    <name evidence="1" type="ORF">BU26DRAFT_506955</name>
</gene>
<keyword evidence="2" id="KW-1185">Reference proteome</keyword>
<proteinExistence type="predicted"/>
<reference evidence="1" key="1">
    <citation type="journal article" date="2020" name="Stud. Mycol.">
        <title>101 Dothideomycetes genomes: a test case for predicting lifestyles and emergence of pathogens.</title>
        <authorList>
            <person name="Haridas S."/>
            <person name="Albert R."/>
            <person name="Binder M."/>
            <person name="Bloem J."/>
            <person name="Labutti K."/>
            <person name="Salamov A."/>
            <person name="Andreopoulos B."/>
            <person name="Baker S."/>
            <person name="Barry K."/>
            <person name="Bills G."/>
            <person name="Bluhm B."/>
            <person name="Cannon C."/>
            <person name="Castanera R."/>
            <person name="Culley D."/>
            <person name="Daum C."/>
            <person name="Ezra D."/>
            <person name="Gonzalez J."/>
            <person name="Henrissat B."/>
            <person name="Kuo A."/>
            <person name="Liang C."/>
            <person name="Lipzen A."/>
            <person name="Lutzoni F."/>
            <person name="Magnuson J."/>
            <person name="Mondo S."/>
            <person name="Nolan M."/>
            <person name="Ohm R."/>
            <person name="Pangilinan J."/>
            <person name="Park H.-J."/>
            <person name="Ramirez L."/>
            <person name="Alfaro M."/>
            <person name="Sun H."/>
            <person name="Tritt A."/>
            <person name="Yoshinaga Y."/>
            <person name="Zwiers L.-H."/>
            <person name="Turgeon B."/>
            <person name="Goodwin S."/>
            <person name="Spatafora J."/>
            <person name="Crous P."/>
            <person name="Grigoriev I."/>
        </authorList>
    </citation>
    <scope>NUCLEOTIDE SEQUENCE</scope>
    <source>
        <strain evidence="1">CBS 122368</strain>
    </source>
</reference>
<accession>A0A6A6IBJ5</accession>
<evidence type="ECO:0000313" key="1">
    <source>
        <dbReference type="EMBL" id="KAF2247776.1"/>
    </source>
</evidence>
<dbReference type="AlphaFoldDB" id="A0A6A6IBJ5"/>
<dbReference type="Proteomes" id="UP000800094">
    <property type="component" value="Unassembled WGS sequence"/>
</dbReference>
<organism evidence="1 2">
    <name type="scientific">Trematosphaeria pertusa</name>
    <dbReference type="NCBI Taxonomy" id="390896"/>
    <lineage>
        <taxon>Eukaryota</taxon>
        <taxon>Fungi</taxon>
        <taxon>Dikarya</taxon>
        <taxon>Ascomycota</taxon>
        <taxon>Pezizomycotina</taxon>
        <taxon>Dothideomycetes</taxon>
        <taxon>Pleosporomycetidae</taxon>
        <taxon>Pleosporales</taxon>
        <taxon>Massarineae</taxon>
        <taxon>Trematosphaeriaceae</taxon>
        <taxon>Trematosphaeria</taxon>
    </lineage>
</organism>
<dbReference type="RefSeq" id="XP_033682780.1">
    <property type="nucleotide sequence ID" value="XM_033826962.1"/>
</dbReference>
<dbReference type="GeneID" id="54580292"/>
<sequence>MPVQVPNVEVQQSFDDDRSHKKNVKKLVACPMSTDVKIEQRGAASAQRRVCNLGMLPKRNSRSLACFPANSCVGILEWVCTLWRLLLLFPACGIVSRSCASPRTASIGLHIRGATSGVSGVSYSRASPQTHASYKVFGISTQRIESVQKIQVAFTTIRKYIRRVSRDRPCIPLSGNPHAQGVRTTGLCYPQSYSRAALQGRKNNGTVCPRMNFVARNTEVKGAQRKNP</sequence>
<name>A0A6A6IBJ5_9PLEO</name>
<evidence type="ECO:0000313" key="2">
    <source>
        <dbReference type="Proteomes" id="UP000800094"/>
    </source>
</evidence>